<dbReference type="InterPro" id="IPR050412">
    <property type="entry name" value="Ig-like_Receptors_ImmuneReg"/>
</dbReference>
<feature type="signal peptide" evidence="5">
    <location>
        <begin position="1"/>
        <end position="16"/>
    </location>
</feature>
<dbReference type="Gene3D" id="2.60.40.10">
    <property type="entry name" value="Immunoglobulins"/>
    <property type="match status" value="1"/>
</dbReference>
<dbReference type="CTD" id="3903"/>
<keyword evidence="6" id="KW-1185">Reference proteome</keyword>
<organism evidence="6 7">
    <name type="scientific">Cricetulus griseus</name>
    <name type="common">Chinese hamster</name>
    <name type="synonym">Cricetulus barabensis griseus</name>
    <dbReference type="NCBI Taxonomy" id="10029"/>
    <lineage>
        <taxon>Eukaryota</taxon>
        <taxon>Metazoa</taxon>
        <taxon>Chordata</taxon>
        <taxon>Craniata</taxon>
        <taxon>Vertebrata</taxon>
        <taxon>Euteleostomi</taxon>
        <taxon>Mammalia</taxon>
        <taxon>Eutheria</taxon>
        <taxon>Euarchontoglires</taxon>
        <taxon>Glires</taxon>
        <taxon>Rodentia</taxon>
        <taxon>Myomorpha</taxon>
        <taxon>Muroidea</taxon>
        <taxon>Cricetidae</taxon>
        <taxon>Cricetinae</taxon>
        <taxon>Cricetulus</taxon>
    </lineage>
</organism>
<dbReference type="GO" id="GO:0005886">
    <property type="term" value="C:plasma membrane"/>
    <property type="evidence" value="ECO:0007669"/>
    <property type="project" value="TreeGrafter"/>
</dbReference>
<gene>
    <name evidence="7" type="primary">Lair1</name>
</gene>
<dbReference type="PANTHER" id="PTHR11738:SF129">
    <property type="entry name" value="LEUKOCYTE-ASSOCIATED IMMUNOGLOBULIN-LIKE RECEPTOR 1"/>
    <property type="match status" value="1"/>
</dbReference>
<dbReference type="PANTHER" id="PTHR11738">
    <property type="entry name" value="MHC CLASS I NK CELL RECEPTOR"/>
    <property type="match status" value="1"/>
</dbReference>
<dbReference type="GeneID" id="100773832"/>
<keyword evidence="5" id="KW-0732">Signal</keyword>
<evidence type="ECO:0000313" key="6">
    <source>
        <dbReference type="Proteomes" id="UP001108280"/>
    </source>
</evidence>
<keyword evidence="1" id="KW-1015">Disulfide bond</keyword>
<dbReference type="Proteomes" id="UP001108280">
    <property type="component" value="Chromosome 9"/>
</dbReference>
<name>A0A9J7H7C1_CRIGR</name>
<keyword evidence="4" id="KW-0812">Transmembrane</keyword>
<feature type="region of interest" description="Disordered" evidence="3">
    <location>
        <begin position="54"/>
        <end position="81"/>
    </location>
</feature>
<reference evidence="6" key="1">
    <citation type="journal article" date="2018" name="Biotechnol. Bioeng.">
        <title>A reference genome of the Chinese hamster based on a hybrid assembly strategy.</title>
        <authorList>
            <person name="Rupp O."/>
            <person name="MacDonald M.L."/>
            <person name="Li S."/>
            <person name="Dhiman H."/>
            <person name="Polson S."/>
            <person name="Griep S."/>
            <person name="Heffner K."/>
            <person name="Hernandez I."/>
            <person name="Brinkrolf K."/>
            <person name="Jadhav V."/>
            <person name="Samoudi M."/>
            <person name="Hao H."/>
            <person name="Kingham B."/>
            <person name="Goesmann A."/>
            <person name="Betenbaugh M.J."/>
            <person name="Lewis N.E."/>
            <person name="Borth N."/>
            <person name="Lee K.H."/>
        </authorList>
    </citation>
    <scope>NUCLEOTIDE SEQUENCE [LARGE SCALE GENOMIC DNA]</scope>
    <source>
        <strain evidence="6">17A/GY</strain>
    </source>
</reference>
<evidence type="ECO:0000256" key="1">
    <source>
        <dbReference type="ARBA" id="ARBA00023157"/>
    </source>
</evidence>
<dbReference type="KEGG" id="cge:100773832"/>
<dbReference type="GO" id="GO:0002764">
    <property type="term" value="P:immune response-regulating signaling pathway"/>
    <property type="evidence" value="ECO:0007669"/>
    <property type="project" value="TreeGrafter"/>
</dbReference>
<dbReference type="SUPFAM" id="SSF48726">
    <property type="entry name" value="Immunoglobulin"/>
    <property type="match status" value="1"/>
</dbReference>
<sequence length="308" mass="34307">MSLCLATVLALVLCLGQTDDTVKEEACSNGLQVLQKETSSMMAESPICQSEARALDENPGPEGSSRSFGRAKHGLVREEGDTRLGSQIRRINPGHHGYDVFRLERNNMKVKDEENTLHSMTEARFHLGPVDESFAGRYSCIYEKGSNWSPRSEILELMVTREDVTQAPDPGPAVTSDTSWLKTNGIYILIGVSVVFLLCLLLLLLFCFHSHRQKKQGLPNSKNQQQNPQKRLSLVTNGLESTPDIVTDDRLLEDRRTETRVPVSGSLQEVTYAQLDHHALTQRTAEAVTPWSTDAKPESSTYAAIIRR</sequence>
<evidence type="ECO:0000313" key="7">
    <source>
        <dbReference type="RefSeq" id="XP_035305056.1"/>
    </source>
</evidence>
<evidence type="ECO:0000256" key="4">
    <source>
        <dbReference type="SAM" id="Phobius"/>
    </source>
</evidence>
<keyword evidence="4" id="KW-1133">Transmembrane helix</keyword>
<evidence type="ECO:0000256" key="3">
    <source>
        <dbReference type="SAM" id="MobiDB-lite"/>
    </source>
</evidence>
<reference evidence="6" key="2">
    <citation type="journal article" date="2020" name="Biotechnol. Bioeng.">
        <title>Chromosome-scale scaffolds for the Chinese hamster reference genome assembly to facilitate the study of the CHO epigenome.</title>
        <authorList>
            <person name="Hilliard W."/>
            <person name="MacDonald M."/>
            <person name="Lee K.H."/>
        </authorList>
    </citation>
    <scope>NUCLEOTIDE SEQUENCE [LARGE SCALE GENOMIC DNA]</scope>
    <source>
        <strain evidence="6">17A/GY</strain>
    </source>
</reference>
<proteinExistence type="predicted"/>
<keyword evidence="2" id="KW-0393">Immunoglobulin domain</keyword>
<evidence type="ECO:0000256" key="5">
    <source>
        <dbReference type="SAM" id="SignalP"/>
    </source>
</evidence>
<feature type="chain" id="PRO_5039927705" evidence="5">
    <location>
        <begin position="17"/>
        <end position="308"/>
    </location>
</feature>
<keyword evidence="4" id="KW-0472">Membrane</keyword>
<dbReference type="InterPro" id="IPR036179">
    <property type="entry name" value="Ig-like_dom_sf"/>
</dbReference>
<protein>
    <submittedName>
        <fullName evidence="7">Leukocyte-associated immunoglobulin-like receptor 1 isoform X2</fullName>
    </submittedName>
</protein>
<accession>A0A9J7H7C1</accession>
<dbReference type="InterPro" id="IPR013783">
    <property type="entry name" value="Ig-like_fold"/>
</dbReference>
<feature type="transmembrane region" description="Helical" evidence="4">
    <location>
        <begin position="186"/>
        <end position="208"/>
    </location>
</feature>
<reference evidence="7" key="3">
    <citation type="submission" date="2025-08" db="UniProtKB">
        <authorList>
            <consortium name="RefSeq"/>
        </authorList>
    </citation>
    <scope>IDENTIFICATION</scope>
    <source>
        <strain evidence="7">17A/GY</strain>
        <tissue evidence="7">Liver</tissue>
    </source>
</reference>
<dbReference type="OrthoDB" id="9838250at2759"/>
<evidence type="ECO:0000256" key="2">
    <source>
        <dbReference type="ARBA" id="ARBA00023319"/>
    </source>
</evidence>
<dbReference type="RefSeq" id="XP_035305056.1">
    <property type="nucleotide sequence ID" value="XM_035449165.1"/>
</dbReference>
<dbReference type="AlphaFoldDB" id="A0A9J7H7C1"/>